<evidence type="ECO:0000256" key="1">
    <source>
        <dbReference type="SAM" id="Phobius"/>
    </source>
</evidence>
<gene>
    <name evidence="2" type="ORF">N7505_008508</name>
</gene>
<proteinExistence type="predicted"/>
<dbReference type="Proteomes" id="UP001220256">
    <property type="component" value="Unassembled WGS sequence"/>
</dbReference>
<dbReference type="EMBL" id="JAPVEB010000006">
    <property type="protein sequence ID" value="KAJ5261641.1"/>
    <property type="molecule type" value="Genomic_DNA"/>
</dbReference>
<evidence type="ECO:0000313" key="3">
    <source>
        <dbReference type="Proteomes" id="UP001220256"/>
    </source>
</evidence>
<name>A0ABQ8WAQ5_PENCH</name>
<reference evidence="2 3" key="1">
    <citation type="journal article" date="2023" name="IMA Fungus">
        <title>Comparative genomic study of the Penicillium genus elucidates a diverse pangenome and 15 lateral gene transfer events.</title>
        <authorList>
            <person name="Petersen C."/>
            <person name="Sorensen T."/>
            <person name="Nielsen M.R."/>
            <person name="Sondergaard T.E."/>
            <person name="Sorensen J.L."/>
            <person name="Fitzpatrick D.A."/>
            <person name="Frisvad J.C."/>
            <person name="Nielsen K.L."/>
        </authorList>
    </citation>
    <scope>NUCLEOTIDE SEQUENCE [LARGE SCALE GENOMIC DNA]</scope>
    <source>
        <strain evidence="2 3">IBT 3361</strain>
    </source>
</reference>
<keyword evidence="3" id="KW-1185">Reference proteome</keyword>
<feature type="transmembrane region" description="Helical" evidence="1">
    <location>
        <begin position="6"/>
        <end position="27"/>
    </location>
</feature>
<evidence type="ECO:0000313" key="2">
    <source>
        <dbReference type="EMBL" id="KAJ5261641.1"/>
    </source>
</evidence>
<organism evidence="2 3">
    <name type="scientific">Penicillium chrysogenum</name>
    <name type="common">Penicillium notatum</name>
    <dbReference type="NCBI Taxonomy" id="5076"/>
    <lineage>
        <taxon>Eukaryota</taxon>
        <taxon>Fungi</taxon>
        <taxon>Dikarya</taxon>
        <taxon>Ascomycota</taxon>
        <taxon>Pezizomycotina</taxon>
        <taxon>Eurotiomycetes</taxon>
        <taxon>Eurotiomycetidae</taxon>
        <taxon>Eurotiales</taxon>
        <taxon>Aspergillaceae</taxon>
        <taxon>Penicillium</taxon>
        <taxon>Penicillium chrysogenum species complex</taxon>
    </lineage>
</organism>
<keyword evidence="1" id="KW-0472">Membrane</keyword>
<protein>
    <submittedName>
        <fullName evidence="2">Uncharacterized protein</fullName>
    </submittedName>
</protein>
<keyword evidence="1" id="KW-0812">Transmembrane</keyword>
<keyword evidence="1" id="KW-1133">Transmembrane helix</keyword>
<accession>A0ABQ8WAQ5</accession>
<comment type="caution">
    <text evidence="2">The sequence shown here is derived from an EMBL/GenBank/DDBJ whole genome shotgun (WGS) entry which is preliminary data.</text>
</comment>
<sequence length="70" mass="7521">MANVGLGVGLAVGLGIPLSLLVILFAVTYGRRKHPKLPAPNLSGKSTTENWLDLYHATRPRISHPPKPLV</sequence>